<feature type="transmembrane region" description="Helical" evidence="1">
    <location>
        <begin position="48"/>
        <end position="70"/>
    </location>
</feature>
<sequence>MHVTPLLTTTGGSPLVGITVFVGQTLAFLLACWIALRAYRGYQRSSAPALLWLAVGITLLSAAPTMTRFLLPTLTDLPSVTVQIVATSGEVAGLLAILYSIFGDP</sequence>
<dbReference type="EMBL" id="JAKRVY010000017">
    <property type="protein sequence ID" value="MCL9815241.1"/>
    <property type="molecule type" value="Genomic_DNA"/>
</dbReference>
<dbReference type="RefSeq" id="WP_250598718.1">
    <property type="nucleotide sequence ID" value="NZ_JAKRVY010000017.1"/>
</dbReference>
<reference evidence="2 3" key="1">
    <citation type="journal article" date="2022" name="Syst. Appl. Microbiol.">
        <title>Natronocalculus amylovorans gen. nov., sp. nov., and Natranaeroarchaeum aerophilus sp. nov., dominant culturable amylolytic natronoarchaea from hypersaline soda lakes in southwestern Siberia.</title>
        <authorList>
            <person name="Sorokin D.Y."/>
            <person name="Elcheninov A.G."/>
            <person name="Khizhniak T.V."/>
            <person name="Koenen M."/>
            <person name="Bale N.J."/>
            <person name="Damste J.S.S."/>
            <person name="Kublanov I.V."/>
        </authorList>
    </citation>
    <scope>NUCLEOTIDE SEQUENCE [LARGE SCALE GENOMIC DNA]</scope>
    <source>
        <strain evidence="2 3">AArc-St1-1</strain>
    </source>
</reference>
<proteinExistence type="predicted"/>
<dbReference type="AlphaFoldDB" id="A0AAE3FU73"/>
<keyword evidence="3" id="KW-1185">Reference proteome</keyword>
<keyword evidence="1" id="KW-1133">Transmembrane helix</keyword>
<dbReference type="InterPro" id="IPR055943">
    <property type="entry name" value="DUF7521"/>
</dbReference>
<gene>
    <name evidence="2" type="ORF">AArcSt11_16445</name>
</gene>
<keyword evidence="1" id="KW-0812">Transmembrane</keyword>
<protein>
    <submittedName>
        <fullName evidence="2">Uncharacterized protein</fullName>
    </submittedName>
</protein>
<name>A0AAE3FU73_9EURY</name>
<feature type="transmembrane region" description="Helical" evidence="1">
    <location>
        <begin position="15"/>
        <end position="36"/>
    </location>
</feature>
<accession>A0AAE3FU73</accession>
<keyword evidence="1" id="KW-0472">Membrane</keyword>
<evidence type="ECO:0000313" key="3">
    <source>
        <dbReference type="Proteomes" id="UP001202674"/>
    </source>
</evidence>
<comment type="caution">
    <text evidence="2">The sequence shown here is derived from an EMBL/GenBank/DDBJ whole genome shotgun (WGS) entry which is preliminary data.</text>
</comment>
<dbReference type="Pfam" id="PF24365">
    <property type="entry name" value="DUF7521"/>
    <property type="match status" value="1"/>
</dbReference>
<feature type="transmembrane region" description="Helical" evidence="1">
    <location>
        <begin position="82"/>
        <end position="102"/>
    </location>
</feature>
<evidence type="ECO:0000313" key="2">
    <source>
        <dbReference type="EMBL" id="MCL9815241.1"/>
    </source>
</evidence>
<dbReference type="Proteomes" id="UP001202674">
    <property type="component" value="Unassembled WGS sequence"/>
</dbReference>
<organism evidence="2 3">
    <name type="scientific">Natranaeroarchaeum aerophilus</name>
    <dbReference type="NCBI Taxonomy" id="2917711"/>
    <lineage>
        <taxon>Archaea</taxon>
        <taxon>Methanobacteriati</taxon>
        <taxon>Methanobacteriota</taxon>
        <taxon>Stenosarchaea group</taxon>
        <taxon>Halobacteria</taxon>
        <taxon>Halobacteriales</taxon>
        <taxon>Natronoarchaeaceae</taxon>
        <taxon>Natranaeroarchaeum</taxon>
    </lineage>
</organism>
<evidence type="ECO:0000256" key="1">
    <source>
        <dbReference type="SAM" id="Phobius"/>
    </source>
</evidence>